<keyword evidence="10" id="KW-0732">Signal</keyword>
<evidence type="ECO:0000256" key="9">
    <source>
        <dbReference type="PROSITE-ProRule" id="PRU10060"/>
    </source>
</evidence>
<evidence type="ECO:0000256" key="6">
    <source>
        <dbReference type="ARBA" id="ARBA00023295"/>
    </source>
</evidence>
<evidence type="ECO:0000313" key="13">
    <source>
        <dbReference type="EMBL" id="OWF56607.1"/>
    </source>
</evidence>
<dbReference type="STRING" id="6573.A0A210R6D1"/>
<protein>
    <recommendedName>
        <fullName evidence="10">Endoglucanase</fullName>
        <ecNumber evidence="10">3.2.1.4</ecNumber>
    </recommendedName>
</protein>
<proteinExistence type="inferred from homology"/>
<evidence type="ECO:0000256" key="7">
    <source>
        <dbReference type="ARBA" id="ARBA00023326"/>
    </source>
</evidence>
<evidence type="ECO:0000256" key="10">
    <source>
        <dbReference type="RuleBase" id="RU361166"/>
    </source>
</evidence>
<dbReference type="OrthoDB" id="10257085at2759"/>
<feature type="compositionally biased region" description="Low complexity" evidence="11">
    <location>
        <begin position="305"/>
        <end position="328"/>
    </location>
</feature>
<dbReference type="SUPFAM" id="SSF48208">
    <property type="entry name" value="Six-hairpin glycosidases"/>
    <property type="match status" value="1"/>
</dbReference>
<evidence type="ECO:0000313" key="14">
    <source>
        <dbReference type="Proteomes" id="UP000242188"/>
    </source>
</evidence>
<feature type="chain" id="PRO_5011818607" description="Endoglucanase" evidence="10">
    <location>
        <begin position="18"/>
        <end position="797"/>
    </location>
</feature>
<comment type="catalytic activity">
    <reaction evidence="1 10">
        <text>Endohydrolysis of (1-&gt;4)-beta-D-glucosidic linkages in cellulose, lichenin and cereal beta-D-glucans.</text>
        <dbReference type="EC" id="3.2.1.4"/>
    </reaction>
</comment>
<feature type="compositionally biased region" description="Polar residues" evidence="11">
    <location>
        <begin position="329"/>
        <end position="351"/>
    </location>
</feature>
<reference evidence="13 14" key="1">
    <citation type="journal article" date="2017" name="Nat. Ecol. Evol.">
        <title>Scallop genome provides insights into evolution of bilaterian karyotype and development.</title>
        <authorList>
            <person name="Wang S."/>
            <person name="Zhang J."/>
            <person name="Jiao W."/>
            <person name="Li J."/>
            <person name="Xun X."/>
            <person name="Sun Y."/>
            <person name="Guo X."/>
            <person name="Huan P."/>
            <person name="Dong B."/>
            <person name="Zhang L."/>
            <person name="Hu X."/>
            <person name="Sun X."/>
            <person name="Wang J."/>
            <person name="Zhao C."/>
            <person name="Wang Y."/>
            <person name="Wang D."/>
            <person name="Huang X."/>
            <person name="Wang R."/>
            <person name="Lv J."/>
            <person name="Li Y."/>
            <person name="Zhang Z."/>
            <person name="Liu B."/>
            <person name="Lu W."/>
            <person name="Hui Y."/>
            <person name="Liang J."/>
            <person name="Zhou Z."/>
            <person name="Hou R."/>
            <person name="Li X."/>
            <person name="Liu Y."/>
            <person name="Li H."/>
            <person name="Ning X."/>
            <person name="Lin Y."/>
            <person name="Zhao L."/>
            <person name="Xing Q."/>
            <person name="Dou J."/>
            <person name="Li Y."/>
            <person name="Mao J."/>
            <person name="Guo H."/>
            <person name="Dou H."/>
            <person name="Li T."/>
            <person name="Mu C."/>
            <person name="Jiang W."/>
            <person name="Fu Q."/>
            <person name="Fu X."/>
            <person name="Miao Y."/>
            <person name="Liu J."/>
            <person name="Yu Q."/>
            <person name="Li R."/>
            <person name="Liao H."/>
            <person name="Li X."/>
            <person name="Kong Y."/>
            <person name="Jiang Z."/>
            <person name="Chourrout D."/>
            <person name="Li R."/>
            <person name="Bao Z."/>
        </authorList>
    </citation>
    <scope>NUCLEOTIDE SEQUENCE [LARGE SCALE GENOMIC DNA]</scope>
    <source>
        <strain evidence="13 14">PY_sf001</strain>
    </source>
</reference>
<feature type="signal peptide" evidence="10">
    <location>
        <begin position="1"/>
        <end position="17"/>
    </location>
</feature>
<comment type="caution">
    <text evidence="13">The sequence shown here is derived from an EMBL/GenBank/DDBJ whole genome shotgun (WGS) entry which is preliminary data.</text>
</comment>
<dbReference type="EMBL" id="NEDP02000130">
    <property type="protein sequence ID" value="OWF56607.1"/>
    <property type="molecule type" value="Genomic_DNA"/>
</dbReference>
<feature type="compositionally biased region" description="Low complexity" evidence="11">
    <location>
        <begin position="130"/>
        <end position="192"/>
    </location>
</feature>
<feature type="active site" evidence="9">
    <location>
        <position position="775"/>
    </location>
</feature>
<evidence type="ECO:0000256" key="2">
    <source>
        <dbReference type="ARBA" id="ARBA00007072"/>
    </source>
</evidence>
<comment type="similarity">
    <text evidence="2 8 10">Belongs to the glycosyl hydrolase 9 (cellulase E) family.</text>
</comment>
<dbReference type="PROSITE" id="PS00698">
    <property type="entry name" value="GH9_3"/>
    <property type="match status" value="1"/>
</dbReference>
<dbReference type="InterPro" id="IPR033126">
    <property type="entry name" value="Glyco_hydro_9_Asp/Glu_AS"/>
</dbReference>
<keyword evidence="14" id="KW-1185">Reference proteome</keyword>
<dbReference type="InterPro" id="IPR018221">
    <property type="entry name" value="Glyco_hydro_9_His_AS"/>
</dbReference>
<evidence type="ECO:0000256" key="4">
    <source>
        <dbReference type="ARBA" id="ARBA00023001"/>
    </source>
</evidence>
<name>A0A210R6D1_MIZYE</name>
<feature type="region of interest" description="Disordered" evidence="11">
    <location>
        <begin position="120"/>
        <end position="192"/>
    </location>
</feature>
<feature type="compositionally biased region" description="Polar residues" evidence="11">
    <location>
        <begin position="120"/>
        <end position="129"/>
    </location>
</feature>
<dbReference type="GO" id="GO:0008810">
    <property type="term" value="F:cellulase activity"/>
    <property type="evidence" value="ECO:0007669"/>
    <property type="project" value="UniProtKB-EC"/>
</dbReference>
<dbReference type="Gene3D" id="1.50.10.10">
    <property type="match status" value="1"/>
</dbReference>
<evidence type="ECO:0000259" key="12">
    <source>
        <dbReference type="Pfam" id="PF00759"/>
    </source>
</evidence>
<evidence type="ECO:0000256" key="3">
    <source>
        <dbReference type="ARBA" id="ARBA00022801"/>
    </source>
</evidence>
<keyword evidence="6 8" id="KW-0326">Glycosidase</keyword>
<evidence type="ECO:0000256" key="1">
    <source>
        <dbReference type="ARBA" id="ARBA00000966"/>
    </source>
</evidence>
<dbReference type="PANTHER" id="PTHR22298">
    <property type="entry name" value="ENDO-1,4-BETA-GLUCANASE"/>
    <property type="match status" value="1"/>
</dbReference>
<feature type="region of interest" description="Disordered" evidence="11">
    <location>
        <begin position="298"/>
        <end position="351"/>
    </location>
</feature>
<dbReference type="Pfam" id="PF00759">
    <property type="entry name" value="Glyco_hydro_9"/>
    <property type="match status" value="1"/>
</dbReference>
<dbReference type="InterPro" id="IPR008928">
    <property type="entry name" value="6-hairpin_glycosidase_sf"/>
</dbReference>
<keyword evidence="3 8" id="KW-0378">Hydrolase</keyword>
<dbReference type="InterPro" id="IPR001701">
    <property type="entry name" value="Glyco_hydro_9"/>
</dbReference>
<dbReference type="InterPro" id="IPR012341">
    <property type="entry name" value="6hp_glycosidase-like_sf"/>
</dbReference>
<gene>
    <name evidence="13" type="ORF">KP79_PYT16967</name>
</gene>
<feature type="domain" description="Glycoside hydrolase family 9" evidence="12">
    <location>
        <begin position="357"/>
        <end position="787"/>
    </location>
</feature>
<dbReference type="GO" id="GO:0030245">
    <property type="term" value="P:cellulose catabolic process"/>
    <property type="evidence" value="ECO:0007669"/>
    <property type="project" value="UniProtKB-KW"/>
</dbReference>
<organism evidence="13 14">
    <name type="scientific">Mizuhopecten yessoensis</name>
    <name type="common">Japanese scallop</name>
    <name type="synonym">Patinopecten yessoensis</name>
    <dbReference type="NCBI Taxonomy" id="6573"/>
    <lineage>
        <taxon>Eukaryota</taxon>
        <taxon>Metazoa</taxon>
        <taxon>Spiralia</taxon>
        <taxon>Lophotrochozoa</taxon>
        <taxon>Mollusca</taxon>
        <taxon>Bivalvia</taxon>
        <taxon>Autobranchia</taxon>
        <taxon>Pteriomorphia</taxon>
        <taxon>Pectinida</taxon>
        <taxon>Pectinoidea</taxon>
        <taxon>Pectinidae</taxon>
        <taxon>Mizuhopecten</taxon>
    </lineage>
</organism>
<feature type="active site" evidence="8">
    <location>
        <position position="722"/>
    </location>
</feature>
<dbReference type="Proteomes" id="UP000242188">
    <property type="component" value="Unassembled WGS sequence"/>
</dbReference>
<keyword evidence="5 8" id="KW-0119">Carbohydrate metabolism</keyword>
<dbReference type="PROSITE" id="PS00592">
    <property type="entry name" value="GH9_2"/>
    <property type="match status" value="1"/>
</dbReference>
<keyword evidence="4 10" id="KW-0136">Cellulose degradation</keyword>
<evidence type="ECO:0000256" key="5">
    <source>
        <dbReference type="ARBA" id="ARBA00023277"/>
    </source>
</evidence>
<dbReference type="AlphaFoldDB" id="A0A210R6D1"/>
<evidence type="ECO:0000256" key="11">
    <source>
        <dbReference type="SAM" id="MobiDB-lite"/>
    </source>
</evidence>
<dbReference type="EC" id="3.2.1.4" evidence="10"/>
<evidence type="ECO:0000256" key="8">
    <source>
        <dbReference type="PROSITE-ProRule" id="PRU10059"/>
    </source>
</evidence>
<feature type="active site" evidence="9">
    <location>
        <position position="766"/>
    </location>
</feature>
<accession>A0A210R6D1</accession>
<sequence length="797" mass="87644">MFAGVMLLAACVTSSVAYSVPVVQKAVWGKVPKQTMQGECTFIIGEFQRQGDWHVNITLSKATQSITMYIMNVTSQHKKGKWYYGENRYEHGPQTLSMQFQIMFKSRRPPQGMCITNLPSPTTAPTSMETSTAHQPSTTTTMSTTQPSTMTETSTTLSSTTTVSSTTQQHSTASATSTTQQHSTTTDNTNGTTVQIKRLQENWVSNGKNFTKLSCRFLLSDSMRKFGIDINLNEPSSGLSIWVGAIDYIGANGRLYRISNYNEEHPPALSFDFIVEYSSLTFPSGTCSLDTAGQTMSTRPVTTASYPTSTQSISTSSSSTVSPSQSSTFITTEQSSTTEGGNGPTSTTPELNTKYDYGRVLEDSILFYEAQRSGFLPVDNRIHYRKDSATYDGSDVGLDLTGGWYDAGDHVKFNFPMAASTTILAWGLSEWRGAYMASGQLGSMLDSIKWPLDYFLKCWRASSQEYYAQVGNGGLDHSFWGRPEEMTMQRPSYKVTTSNPGSDVAAETAAALAIGAYVFKREGNTAYANELLSAAETLYTFANTYKGKYSDAIKDARNYYNSHSGYDDELCYSAAMLYKVTGKLEYLEQAETIFIQSQNKKPWSFSWDDKTVGCQVLLFEATGKAVYRNLVASFLQSYMAGGDVHHTPKGLAWRDQWGALRYSANSAFIALMAAKTGIADSPALVTSYRDYARGQLHYMLGENEINRSYVIGFGNNFPTQPHHRSSSCDDLPAPCNDSNQYRAGPSPQILYGALVGGPGRNGQFTDRRSDYIQNEVACDYNAGFQSVVAGILDLALP</sequence>
<keyword evidence="7 8" id="KW-0624">Polysaccharide degradation</keyword>